<reference evidence="1" key="1">
    <citation type="submission" date="2022-04" db="EMBL/GenBank/DDBJ databases">
        <title>Jade perch genome.</title>
        <authorList>
            <person name="Chao B."/>
        </authorList>
    </citation>
    <scope>NUCLEOTIDE SEQUENCE</scope>
    <source>
        <strain evidence="1">CB-2022</strain>
    </source>
</reference>
<evidence type="ECO:0000313" key="2">
    <source>
        <dbReference type="Proteomes" id="UP000831701"/>
    </source>
</evidence>
<dbReference type="Proteomes" id="UP000831701">
    <property type="component" value="Chromosome 16"/>
</dbReference>
<keyword evidence="2" id="KW-1185">Reference proteome</keyword>
<gene>
    <name evidence="1" type="ORF">L3Q82_002447</name>
</gene>
<organism evidence="1 2">
    <name type="scientific">Scortum barcoo</name>
    <name type="common">barcoo grunter</name>
    <dbReference type="NCBI Taxonomy" id="214431"/>
    <lineage>
        <taxon>Eukaryota</taxon>
        <taxon>Metazoa</taxon>
        <taxon>Chordata</taxon>
        <taxon>Craniata</taxon>
        <taxon>Vertebrata</taxon>
        <taxon>Euteleostomi</taxon>
        <taxon>Actinopterygii</taxon>
        <taxon>Neopterygii</taxon>
        <taxon>Teleostei</taxon>
        <taxon>Neoteleostei</taxon>
        <taxon>Acanthomorphata</taxon>
        <taxon>Eupercaria</taxon>
        <taxon>Centrarchiformes</taxon>
        <taxon>Terapontoidei</taxon>
        <taxon>Terapontidae</taxon>
        <taxon>Scortum</taxon>
    </lineage>
</organism>
<name>A0ACB8W1A7_9TELE</name>
<accession>A0ACB8W1A7</accession>
<comment type="caution">
    <text evidence="1">The sequence shown here is derived from an EMBL/GenBank/DDBJ whole genome shotgun (WGS) entry which is preliminary data.</text>
</comment>
<proteinExistence type="predicted"/>
<protein>
    <submittedName>
        <fullName evidence="1">Uncharacterized protein</fullName>
    </submittedName>
</protein>
<dbReference type="EMBL" id="CM041546">
    <property type="protein sequence ID" value="KAI3360578.1"/>
    <property type="molecule type" value="Genomic_DNA"/>
</dbReference>
<sequence length="129" mass="14339">MPQIDGPKDVKYATTDFSVLKTKCPSEAAKKQESIETEYAEVKIQVKEERENPGEGEGEVLEEEEEAMIVEDEETKHCVPEEEEGKDEAVYSNVKDIMDQHGPGAELPWAVAAVSLIVNVICIICVIFL</sequence>
<evidence type="ECO:0000313" key="1">
    <source>
        <dbReference type="EMBL" id="KAI3360578.1"/>
    </source>
</evidence>